<keyword evidence="2" id="KW-1185">Reference proteome</keyword>
<organism evidence="1 2">
    <name type="scientific">Lentinula raphanica</name>
    <dbReference type="NCBI Taxonomy" id="153919"/>
    <lineage>
        <taxon>Eukaryota</taxon>
        <taxon>Fungi</taxon>
        <taxon>Dikarya</taxon>
        <taxon>Basidiomycota</taxon>
        <taxon>Agaricomycotina</taxon>
        <taxon>Agaricomycetes</taxon>
        <taxon>Agaricomycetidae</taxon>
        <taxon>Agaricales</taxon>
        <taxon>Marasmiineae</taxon>
        <taxon>Omphalotaceae</taxon>
        <taxon>Lentinula</taxon>
    </lineage>
</organism>
<sequence length="157" mass="17306">MFTFQPARFSSPAKSTKRISSTANSEEDVSCFSHSSNIPELSGSSPKDVELIDTIIEQARPSTTTFLPVFKAYNNVLLKRELDPHGAKCYGELLKLGTLKGSSWQDKWDTIKAQNGYGSKPRAAELSTAQSCCLGITMKCDLWYSYTFSSGAFDNPQ</sequence>
<dbReference type="EMBL" id="MU806976">
    <property type="protein sequence ID" value="KAJ3832386.1"/>
    <property type="molecule type" value="Genomic_DNA"/>
</dbReference>
<protein>
    <submittedName>
        <fullName evidence="1">Uncharacterized protein</fullName>
    </submittedName>
</protein>
<dbReference type="AlphaFoldDB" id="A0AA38NXL4"/>
<accession>A0AA38NXL4</accession>
<evidence type="ECO:0000313" key="2">
    <source>
        <dbReference type="Proteomes" id="UP001163846"/>
    </source>
</evidence>
<proteinExistence type="predicted"/>
<name>A0AA38NXL4_9AGAR</name>
<reference evidence="1" key="1">
    <citation type="submission" date="2022-08" db="EMBL/GenBank/DDBJ databases">
        <authorList>
            <consortium name="DOE Joint Genome Institute"/>
            <person name="Min B."/>
            <person name="Riley R."/>
            <person name="Sierra-Patev S."/>
            <person name="Naranjo-Ortiz M."/>
            <person name="Looney B."/>
            <person name="Konkel Z."/>
            <person name="Slot J.C."/>
            <person name="Sakamoto Y."/>
            <person name="Steenwyk J.L."/>
            <person name="Rokas A."/>
            <person name="Carro J."/>
            <person name="Camarero S."/>
            <person name="Ferreira P."/>
            <person name="Molpeceres G."/>
            <person name="Ruiz-Duenas F.J."/>
            <person name="Serrano A."/>
            <person name="Henrissat B."/>
            <person name="Drula E."/>
            <person name="Hughes K.W."/>
            <person name="Mata J.L."/>
            <person name="Ishikawa N.K."/>
            <person name="Vargas-Isla R."/>
            <person name="Ushijima S."/>
            <person name="Smith C.A."/>
            <person name="Ahrendt S."/>
            <person name="Andreopoulos W."/>
            <person name="He G."/>
            <person name="Labutti K."/>
            <person name="Lipzen A."/>
            <person name="Ng V."/>
            <person name="Sandor L."/>
            <person name="Barry K."/>
            <person name="Martinez A.T."/>
            <person name="Xiao Y."/>
            <person name="Gibbons J.G."/>
            <person name="Terashima K."/>
            <person name="Hibbett D.S."/>
            <person name="Grigoriev I.V."/>
        </authorList>
    </citation>
    <scope>NUCLEOTIDE SEQUENCE</scope>
    <source>
        <strain evidence="1">TFB9207</strain>
    </source>
</reference>
<dbReference type="Proteomes" id="UP001163846">
    <property type="component" value="Unassembled WGS sequence"/>
</dbReference>
<evidence type="ECO:0000313" key="1">
    <source>
        <dbReference type="EMBL" id="KAJ3832386.1"/>
    </source>
</evidence>
<comment type="caution">
    <text evidence="1">The sequence shown here is derived from an EMBL/GenBank/DDBJ whole genome shotgun (WGS) entry which is preliminary data.</text>
</comment>
<gene>
    <name evidence="1" type="ORF">F5878DRAFT_669535</name>
</gene>